<keyword evidence="1" id="KW-0812">Transmembrane</keyword>
<evidence type="ECO:0000313" key="2">
    <source>
        <dbReference type="EMBL" id="KAJ3444006.1"/>
    </source>
</evidence>
<feature type="transmembrane region" description="Helical" evidence="1">
    <location>
        <begin position="21"/>
        <end position="41"/>
    </location>
</feature>
<reference evidence="2" key="1">
    <citation type="submission" date="2022-08" db="EMBL/GenBank/DDBJ databases">
        <title>Novel sulphate-reducing endosymbionts in the free-living metamonad Anaeramoeba.</title>
        <authorList>
            <person name="Jerlstrom-Hultqvist J."/>
            <person name="Cepicka I."/>
            <person name="Gallot-Lavallee L."/>
            <person name="Salas-Leiva D."/>
            <person name="Curtis B.A."/>
            <person name="Zahonova K."/>
            <person name="Pipaliya S."/>
            <person name="Dacks J."/>
            <person name="Roger A.J."/>
        </authorList>
    </citation>
    <scope>NUCLEOTIDE SEQUENCE</scope>
    <source>
        <strain evidence="2">Busselton2</strain>
    </source>
</reference>
<dbReference type="EMBL" id="JANTQA010000023">
    <property type="protein sequence ID" value="KAJ3444006.1"/>
    <property type="molecule type" value="Genomic_DNA"/>
</dbReference>
<dbReference type="Pfam" id="PF11735">
    <property type="entry name" value="CAP59_mtransfer"/>
    <property type="match status" value="1"/>
</dbReference>
<comment type="caution">
    <text evidence="2">The sequence shown here is derived from an EMBL/GenBank/DDBJ whole genome shotgun (WGS) entry which is preliminary data.</text>
</comment>
<dbReference type="Gene3D" id="3.40.50.2000">
    <property type="entry name" value="Glycogen Phosphorylase B"/>
    <property type="match status" value="1"/>
</dbReference>
<keyword evidence="1" id="KW-0472">Membrane</keyword>
<organism evidence="2 3">
    <name type="scientific">Anaeramoeba flamelloides</name>
    <dbReference type="NCBI Taxonomy" id="1746091"/>
    <lineage>
        <taxon>Eukaryota</taxon>
        <taxon>Metamonada</taxon>
        <taxon>Anaeramoebidae</taxon>
        <taxon>Anaeramoeba</taxon>
    </lineage>
</organism>
<dbReference type="PANTHER" id="PTHR34144">
    <property type="entry name" value="CHROMOSOME 8, WHOLE GENOME SHOTGUN SEQUENCE"/>
    <property type="match status" value="1"/>
</dbReference>
<dbReference type="PANTHER" id="PTHR34144:SF7">
    <property type="entry name" value="EXPORT PROTEIN (CAP59), PUTATIVE (AFU_ORTHOLOGUE AFUA_7G05020)-RELATED"/>
    <property type="match status" value="1"/>
</dbReference>
<protein>
    <recommendedName>
        <fullName evidence="4">Glycosyltransferase</fullName>
    </recommendedName>
</protein>
<dbReference type="SUPFAM" id="SSF53756">
    <property type="entry name" value="UDP-Glycosyltransferase/glycogen phosphorylase"/>
    <property type="match status" value="1"/>
</dbReference>
<evidence type="ECO:0000313" key="3">
    <source>
        <dbReference type="Proteomes" id="UP001146793"/>
    </source>
</evidence>
<dbReference type="Proteomes" id="UP001146793">
    <property type="component" value="Unassembled WGS sequence"/>
</dbReference>
<proteinExistence type="predicted"/>
<evidence type="ECO:0008006" key="4">
    <source>
        <dbReference type="Google" id="ProtNLM"/>
    </source>
</evidence>
<name>A0AAV7ZSC0_9EUKA</name>
<accession>A0AAV7ZSC0</accession>
<keyword evidence="1" id="KW-1133">Transmembrane helix</keyword>
<dbReference type="InterPro" id="IPR021047">
    <property type="entry name" value="Mannosyltransferase_CMT1"/>
</dbReference>
<gene>
    <name evidence="2" type="ORF">M0812_09855</name>
</gene>
<evidence type="ECO:0000256" key="1">
    <source>
        <dbReference type="SAM" id="Phobius"/>
    </source>
</evidence>
<sequence length="1380" mass="164037">MSNKYQASAFQSKWSIGSVRCLVLTLLPLILFSLYLSTNFFKREAKSYDLSERSKNVIILFPGCVFSKTPNCSVEPTAVEELKYIIRSLKDNNLIPTILINETLTESIRNKLGIEYKGRIIFGVSSVVQLPKPQNYLYALVYYHKDLNYFTWLTTFIRQIRFSTMTEVDTRYNNMLPKFQGLEHTIRPAEIVAYVPTLGFATKENGKLKSVDPQDRLEYYRSILILRGCDKVAFNLKRDQNFYLNARDLGADIPEKEQQQIIYLPIQYFNKSQENYFTSKSYRNLRKYNLFSKISGIENEITTKHNKKMWSKMEELNVKNQYNEIRMSVINGKKKLKVSEGVQDIDFNQMKIKEEIKYQIEKEKEQEIDIEVNKELKKFYSTELEIENQISFYGRTTILIIHDYDRNKQKKDQTLEKIIDYLQTLKPKFNLKKSVYLFTSQQCDPSLKQINCLNMNNHQKLREIMKRLQLIIEIEETNLNNPKFNEKKLFLLSQGIPYVTNEKNRILLQLNETNTNDPFEKAIAIESGFQFCAVGDLECQFQQIKKLITNKKYWEKFSLFSQKYIYKQYSKEQFNSQMRQFMKLSYHSYSWKLNVDLGPYPEPFLPHYDFNLLKNTKAFHDPNSKLSKILNGQEFHAWKQKKEKVFIVMILHNVERLWSWMEMELLKFIEAIGNENCFISILSNGNSDGTEERFREFETRLNQHNIKNHINLDQKLSRKNYKVDRIQYLVNLRNRALGNVTEEYSKILYLNDVLFNVTDLLSLLLTPVDYDMVCAIDTCFRNWNFDYNHLSGNEQLKKTLFRDIWVAKDLSGDSFSTEYPFINSEESQNLLTKGLPLQVYSCWNGIVIFKTEPWLKEKIKFRTSYKEEECYASECELICKDFWSYGYNKIYINPIVQVAYEMRYHFNLLHSTYNQKIGQYMTPEIQRSQLQRPENKNPIQEIPPQNRICNTIFDNNFKAYWDDSIWTHIYNPLKIAIIGNFFQDNQITLINRDFSLFLNSKLKESTQLKIIPIDNRIESIFKLKFADKNQLKEFDQLIYYPNKDNIFDIGIYSSFDIDFDSFHRVSKYKILWLHYPFETLFKNWTQKINQFDQIWVNSHHLYSSWVKEGINPEKLKLVNGILSKEFVELSKNGKPLDSQQKKKTHNFLFIDDLNILSGIDIMLNAYKTEFTNDDKVSLTVASKKVNPEYQKILENWDNNKLPRLNWVKNVHKFNFNQKLNLYRSHSFLISPFRIKFEIQNILEAMATGMPIISPRYGLTSNLLNGDADLIIPSRKGICNEFPCKNFSIYYPDNKEFKYTKNEPTWLQINQFDLQNIMKIAIQKNPKDLMFFRNKIIQDIHFIYRNPQILKIINSFINSQIIETYPISKHEKKLRKHFDTN</sequence>